<dbReference type="HOGENOM" id="CLU_927184_0_0_7"/>
<dbReference type="PATRIC" id="fig|1254432.3.peg.6242"/>
<gene>
    <name evidence="1" type="ORF">SCE1572_27600</name>
</gene>
<reference evidence="1 2" key="1">
    <citation type="journal article" date="2013" name="Sci. Rep.">
        <title>Extraordinary expansion of a Sorangium cellulosum genome from an alkaline milieu.</title>
        <authorList>
            <person name="Han K."/>
            <person name="Li Z.F."/>
            <person name="Peng R."/>
            <person name="Zhu L.P."/>
            <person name="Zhou T."/>
            <person name="Wang L.G."/>
            <person name="Li S.G."/>
            <person name="Zhang X.B."/>
            <person name="Hu W."/>
            <person name="Wu Z.H."/>
            <person name="Qin N."/>
            <person name="Li Y.Z."/>
        </authorList>
    </citation>
    <scope>NUCLEOTIDE SEQUENCE [LARGE SCALE GENOMIC DNA]</scope>
    <source>
        <strain evidence="1 2">So0157-2</strain>
    </source>
</reference>
<accession>S4Y4Q6</accession>
<protein>
    <submittedName>
        <fullName evidence="1">Uncharacterized protein</fullName>
    </submittedName>
</protein>
<dbReference type="AlphaFoldDB" id="S4Y4Q6"/>
<evidence type="ECO:0000313" key="1">
    <source>
        <dbReference type="EMBL" id="AGP37903.1"/>
    </source>
</evidence>
<dbReference type="KEGG" id="scu:SCE1572_27600"/>
<proteinExistence type="predicted"/>
<dbReference type="Proteomes" id="UP000014803">
    <property type="component" value="Chromosome"/>
</dbReference>
<dbReference type="STRING" id="1254432.SCE1572_27600"/>
<dbReference type="EMBL" id="CP003969">
    <property type="protein sequence ID" value="AGP37903.1"/>
    <property type="molecule type" value="Genomic_DNA"/>
</dbReference>
<evidence type="ECO:0000313" key="2">
    <source>
        <dbReference type="Proteomes" id="UP000014803"/>
    </source>
</evidence>
<sequence length="300" mass="33293">MLAPLVPASPGTLISETESITGQFREELELLRRLRAAGLGEAAGYKVSAMPREAGARAHCFMTFALEDGQTFTREHRHLLARLQPAVHAALERLCVPLVASQSILAQIVEEQTIGYMCLSRSGAIVEVNERLHALVRRFLRAARVEDGRGALAQFAGRALDETRGQRSWCLEHEDGSTHVKISVHHLAKETHIIGEDLQLVIMQEIPTLQREKSLLGEAVPPMCQTPQLTAALGELDDVEQKIVVAMVTTKSQNKQIAIEMGLGLRAFEKRVQRIASKLNIHVSRGTRVRPVLMRRLMSR</sequence>
<name>S4Y4Q6_SORCE</name>
<organism evidence="1 2">
    <name type="scientific">Sorangium cellulosum So0157-2</name>
    <dbReference type="NCBI Taxonomy" id="1254432"/>
    <lineage>
        <taxon>Bacteria</taxon>
        <taxon>Pseudomonadati</taxon>
        <taxon>Myxococcota</taxon>
        <taxon>Polyangia</taxon>
        <taxon>Polyangiales</taxon>
        <taxon>Polyangiaceae</taxon>
        <taxon>Sorangium</taxon>
    </lineage>
</organism>